<dbReference type="PANTHER" id="PTHR13068:SF151">
    <property type="entry name" value="TRANSCRIPTION TERMINATION FACTOR MTERF9, CHLOROPLASTIC"/>
    <property type="match status" value="1"/>
</dbReference>
<dbReference type="EMBL" id="JALLKP010000002">
    <property type="protein sequence ID" value="KAK2196775.1"/>
    <property type="molecule type" value="Genomic_DNA"/>
</dbReference>
<protein>
    <submittedName>
        <fullName evidence="3">Bifunctional Transcription termination factor</fullName>
    </submittedName>
</protein>
<evidence type="ECO:0000256" key="1">
    <source>
        <dbReference type="ARBA" id="ARBA00007692"/>
    </source>
</evidence>
<comment type="similarity">
    <text evidence="1">Belongs to the mTERF family.</text>
</comment>
<dbReference type="RefSeq" id="XP_067803617.1">
    <property type="nucleotide sequence ID" value="XM_067947053.1"/>
</dbReference>
<keyword evidence="4" id="KW-1185">Reference proteome</keyword>
<reference evidence="3" key="1">
    <citation type="journal article" date="2023" name="Nat. Microbiol.">
        <title>Babesia duncani multi-omics identifies virulence factors and drug targets.</title>
        <authorList>
            <person name="Singh P."/>
            <person name="Lonardi S."/>
            <person name="Liang Q."/>
            <person name="Vydyam P."/>
            <person name="Khabirova E."/>
            <person name="Fang T."/>
            <person name="Gihaz S."/>
            <person name="Thekkiniath J."/>
            <person name="Munshi M."/>
            <person name="Abel S."/>
            <person name="Ciampossin L."/>
            <person name="Batugedara G."/>
            <person name="Gupta M."/>
            <person name="Lu X.M."/>
            <person name="Lenz T."/>
            <person name="Chakravarty S."/>
            <person name="Cornillot E."/>
            <person name="Hu Y."/>
            <person name="Ma W."/>
            <person name="Gonzalez L.M."/>
            <person name="Sanchez S."/>
            <person name="Estrada K."/>
            <person name="Sanchez-Flores A."/>
            <person name="Montero E."/>
            <person name="Harb O.S."/>
            <person name="Le Roch K.G."/>
            <person name="Mamoun C.B."/>
        </authorList>
    </citation>
    <scope>NUCLEOTIDE SEQUENCE</scope>
    <source>
        <strain evidence="3">WA1</strain>
    </source>
</reference>
<dbReference type="GeneID" id="94336322"/>
<dbReference type="SMART" id="SM00733">
    <property type="entry name" value="Mterf"/>
    <property type="match status" value="3"/>
</dbReference>
<dbReference type="Pfam" id="PF02536">
    <property type="entry name" value="mTERF"/>
    <property type="match status" value="1"/>
</dbReference>
<gene>
    <name evidence="3" type="ORF">BdWA1_002024</name>
</gene>
<evidence type="ECO:0000313" key="4">
    <source>
        <dbReference type="Proteomes" id="UP001214638"/>
    </source>
</evidence>
<dbReference type="AlphaFoldDB" id="A0AAD9PL01"/>
<evidence type="ECO:0000256" key="2">
    <source>
        <dbReference type="ARBA" id="ARBA00022946"/>
    </source>
</evidence>
<evidence type="ECO:0000313" key="3">
    <source>
        <dbReference type="EMBL" id="KAK2196775.1"/>
    </source>
</evidence>
<accession>A0AAD9PL01</accession>
<dbReference type="KEGG" id="bdw:94336322"/>
<proteinExistence type="inferred from homology"/>
<dbReference type="PANTHER" id="PTHR13068">
    <property type="entry name" value="CGI-12 PROTEIN-RELATED"/>
    <property type="match status" value="1"/>
</dbReference>
<name>A0AAD9PL01_9APIC</name>
<keyword evidence="2" id="KW-0809">Transit peptide</keyword>
<dbReference type="Gene3D" id="1.25.70.10">
    <property type="entry name" value="Transcription termination factor 3, mitochondrial"/>
    <property type="match status" value="1"/>
</dbReference>
<comment type="caution">
    <text evidence="3">The sequence shown here is derived from an EMBL/GenBank/DDBJ whole genome shotgun (WGS) entry which is preliminary data.</text>
</comment>
<organism evidence="3 4">
    <name type="scientific">Babesia duncani</name>
    <dbReference type="NCBI Taxonomy" id="323732"/>
    <lineage>
        <taxon>Eukaryota</taxon>
        <taxon>Sar</taxon>
        <taxon>Alveolata</taxon>
        <taxon>Apicomplexa</taxon>
        <taxon>Aconoidasida</taxon>
        <taxon>Piroplasmida</taxon>
        <taxon>Babesiidae</taxon>
        <taxon>Babesia</taxon>
    </lineage>
</organism>
<sequence length="663" mass="77902">MHLKFVLVLFTIDLLFVFVSSVLSVVINRSAGFLNSNAACNKNRQHRIVPTNVFFGSSVNILNDNQYAWDAELHEYYKKVKAGEIEDNTDLPLAPEIEDEEVPDLVEDVKLGAVPSCKKEWSLRKRAQGRRFWHHFFASYGTRYQSTHRWMKYQHDRFFCNRVLHRKITEVHPLIDKKNPDGTIRQLTPKQIRQQKNRFRIERTIVGYDNSGITSNILMILNMSQKQLVERVEKVRLPGLLDLRNFEILRLLEDTMVYLTTYNNFRNAMDFLLCFGRFNPEFEGEIKNFCTLEPKPMKRLRPVIFAVIGKLRRNPFAEKLLLTRRKKAPPLRERFPDSGNDNSRFSQFLDCCQSLILHELKDAEYDHNETTLRDFSDSFKDVPEYTTKGSVNKIDCPRVIRFQEMLQPYLRDKPGPEATEDEIDTYKYSCLTPDDVKSMLKVYKRLGRVSPETLIERIRSLHQDIGFSYAEIVRLVKTYPVILKFGGYKNHCLAIYDCDESFTFDDILKMVKSYPALLTVNIQRTIRPKIYYFFRNVRQSLKELLEFPKYLSFSLYERIIPRHFAIMNRHYQGKFLKVFKYLFCTGYYNGYGQKVVDPKVPDLLPKSHAEQLEAYTQISSKIDIKSMLKSSDDAFCQIFNLSYRDLAIGKKYAYSIPFPSDVV</sequence>
<dbReference type="Proteomes" id="UP001214638">
    <property type="component" value="Unassembled WGS sequence"/>
</dbReference>
<dbReference type="InterPro" id="IPR038538">
    <property type="entry name" value="MTERF_sf"/>
</dbReference>
<dbReference type="InterPro" id="IPR003690">
    <property type="entry name" value="MTERF"/>
</dbReference>
<dbReference type="GO" id="GO:0003676">
    <property type="term" value="F:nucleic acid binding"/>
    <property type="evidence" value="ECO:0007669"/>
    <property type="project" value="InterPro"/>
</dbReference>